<dbReference type="InterPro" id="IPR035197">
    <property type="entry name" value="DUF5313"/>
</dbReference>
<dbReference type="Pfam" id="PF17240">
    <property type="entry name" value="DUF5313"/>
    <property type="match status" value="1"/>
</dbReference>
<organism evidence="3 4">
    <name type="scientific">Kibdelosporangium lantanae</name>
    <dbReference type="NCBI Taxonomy" id="1497396"/>
    <lineage>
        <taxon>Bacteria</taxon>
        <taxon>Bacillati</taxon>
        <taxon>Actinomycetota</taxon>
        <taxon>Actinomycetes</taxon>
        <taxon>Pseudonocardiales</taxon>
        <taxon>Pseudonocardiaceae</taxon>
        <taxon>Kibdelosporangium</taxon>
    </lineage>
</organism>
<evidence type="ECO:0000313" key="3">
    <source>
        <dbReference type="EMBL" id="MFD1050991.1"/>
    </source>
</evidence>
<feature type="transmembrane region" description="Helical" evidence="2">
    <location>
        <begin position="87"/>
        <end position="107"/>
    </location>
</feature>
<gene>
    <name evidence="3" type="ORF">ACFQ1S_38415</name>
</gene>
<dbReference type="EMBL" id="JBHTIS010003247">
    <property type="protein sequence ID" value="MFD1050991.1"/>
    <property type="molecule type" value="Genomic_DNA"/>
</dbReference>
<feature type="transmembrane region" description="Helical" evidence="2">
    <location>
        <begin position="63"/>
        <end position="81"/>
    </location>
</feature>
<evidence type="ECO:0000256" key="2">
    <source>
        <dbReference type="SAM" id="Phobius"/>
    </source>
</evidence>
<reference evidence="4" key="1">
    <citation type="journal article" date="2019" name="Int. J. Syst. Evol. Microbiol.">
        <title>The Global Catalogue of Microorganisms (GCM) 10K type strain sequencing project: providing services to taxonomists for standard genome sequencing and annotation.</title>
        <authorList>
            <consortium name="The Broad Institute Genomics Platform"/>
            <consortium name="The Broad Institute Genome Sequencing Center for Infectious Disease"/>
            <person name="Wu L."/>
            <person name="Ma J."/>
        </authorList>
    </citation>
    <scope>NUCLEOTIDE SEQUENCE [LARGE SCALE GENOMIC DNA]</scope>
    <source>
        <strain evidence="4">JCM 31486</strain>
    </source>
</reference>
<evidence type="ECO:0000256" key="1">
    <source>
        <dbReference type="SAM" id="MobiDB-lite"/>
    </source>
</evidence>
<proteinExistence type="predicted"/>
<dbReference type="Proteomes" id="UP001597045">
    <property type="component" value="Unassembled WGS sequence"/>
</dbReference>
<accession>A0ABW3MK23</accession>
<evidence type="ECO:0000313" key="4">
    <source>
        <dbReference type="Proteomes" id="UP001597045"/>
    </source>
</evidence>
<keyword evidence="4" id="KW-1185">Reference proteome</keyword>
<feature type="compositionally biased region" description="Basic and acidic residues" evidence="1">
    <location>
        <begin position="140"/>
        <end position="152"/>
    </location>
</feature>
<keyword evidence="2" id="KW-1133">Transmembrane helix</keyword>
<keyword evidence="2" id="KW-0472">Membrane</keyword>
<keyword evidence="2" id="KW-0812">Transmembrane</keyword>
<protein>
    <submittedName>
        <fullName evidence="3">DUF5313 family protein</fullName>
    </submittedName>
</protein>
<name>A0ABW3MK23_9PSEU</name>
<comment type="caution">
    <text evidence="3">The sequence shown here is derived from an EMBL/GenBank/DDBJ whole genome shotgun (WGS) entry which is preliminary data.</text>
</comment>
<feature type="region of interest" description="Disordered" evidence="1">
    <location>
        <begin position="140"/>
        <end position="161"/>
    </location>
</feature>
<feature type="non-terminal residue" evidence="3">
    <location>
        <position position="1"/>
    </location>
</feature>
<sequence length="161" mass="18768">RRRDDLPGFPGRRRWYPVDVKRPNPLLWLWYAFGGKLPMAYREWVLHDATAPTWLVRHVLRRLIFMVPIFALLYVLLVVILEFDVWTVLLGFGLGLYAGLYYALIFATNSVDVRVTRHGYPDEYASQVRKALKKAEQEARAARYDNKWRDDNGPGPQSSTS</sequence>